<evidence type="ECO:0000256" key="3">
    <source>
        <dbReference type="ARBA" id="ARBA00023163"/>
    </source>
</evidence>
<dbReference type="Gene3D" id="3.40.1410.10">
    <property type="entry name" value="Chorismate lyase-like"/>
    <property type="match status" value="1"/>
</dbReference>
<dbReference type="Gene3D" id="1.10.10.10">
    <property type="entry name" value="Winged helix-like DNA-binding domain superfamily/Winged helix DNA-binding domain"/>
    <property type="match status" value="1"/>
</dbReference>
<dbReference type="Proteomes" id="UP001589867">
    <property type="component" value="Unassembled WGS sequence"/>
</dbReference>
<keyword evidence="2" id="KW-0238">DNA-binding</keyword>
<evidence type="ECO:0000256" key="2">
    <source>
        <dbReference type="ARBA" id="ARBA00023125"/>
    </source>
</evidence>
<gene>
    <name evidence="5" type="ORF">ACFFIA_30435</name>
</gene>
<dbReference type="PRINTS" id="PR00035">
    <property type="entry name" value="HTHGNTR"/>
</dbReference>
<evidence type="ECO:0000313" key="5">
    <source>
        <dbReference type="EMBL" id="MFC0531977.1"/>
    </source>
</evidence>
<keyword evidence="1" id="KW-0805">Transcription regulation</keyword>
<dbReference type="CDD" id="cd07377">
    <property type="entry name" value="WHTH_GntR"/>
    <property type="match status" value="1"/>
</dbReference>
<organism evidence="5 6">
    <name type="scientific">Phytohabitans kaempferiae</name>
    <dbReference type="NCBI Taxonomy" id="1620943"/>
    <lineage>
        <taxon>Bacteria</taxon>
        <taxon>Bacillati</taxon>
        <taxon>Actinomycetota</taxon>
        <taxon>Actinomycetes</taxon>
        <taxon>Micromonosporales</taxon>
        <taxon>Micromonosporaceae</taxon>
    </lineage>
</organism>
<dbReference type="SMART" id="SM00345">
    <property type="entry name" value="HTH_GNTR"/>
    <property type="match status" value="1"/>
</dbReference>
<proteinExistence type="predicted"/>
<dbReference type="PANTHER" id="PTHR44846">
    <property type="entry name" value="MANNOSYL-D-GLYCERATE TRANSPORT/METABOLISM SYSTEM REPRESSOR MNGR-RELATED"/>
    <property type="match status" value="1"/>
</dbReference>
<dbReference type="InterPro" id="IPR036390">
    <property type="entry name" value="WH_DNA-bd_sf"/>
</dbReference>
<protein>
    <submittedName>
        <fullName evidence="5">GntR family transcriptional regulator</fullName>
    </submittedName>
</protein>
<dbReference type="InterPro" id="IPR036388">
    <property type="entry name" value="WH-like_DNA-bd_sf"/>
</dbReference>
<accession>A0ABV6MC19</accession>
<dbReference type="InterPro" id="IPR011663">
    <property type="entry name" value="UTRA"/>
</dbReference>
<evidence type="ECO:0000313" key="6">
    <source>
        <dbReference type="Proteomes" id="UP001589867"/>
    </source>
</evidence>
<dbReference type="Pfam" id="PF00392">
    <property type="entry name" value="GntR"/>
    <property type="match status" value="1"/>
</dbReference>
<dbReference type="InterPro" id="IPR028978">
    <property type="entry name" value="Chorismate_lyase_/UTRA_dom_sf"/>
</dbReference>
<dbReference type="RefSeq" id="WP_377257387.1">
    <property type="nucleotide sequence ID" value="NZ_JBHLUH010000063.1"/>
</dbReference>
<dbReference type="EMBL" id="JBHLUH010000063">
    <property type="protein sequence ID" value="MFC0531977.1"/>
    <property type="molecule type" value="Genomic_DNA"/>
</dbReference>
<feature type="domain" description="HTH gntR-type" evidence="4">
    <location>
        <begin position="26"/>
        <end position="94"/>
    </location>
</feature>
<evidence type="ECO:0000256" key="1">
    <source>
        <dbReference type="ARBA" id="ARBA00023015"/>
    </source>
</evidence>
<dbReference type="Pfam" id="PF07702">
    <property type="entry name" value="UTRA"/>
    <property type="match status" value="1"/>
</dbReference>
<evidence type="ECO:0000259" key="4">
    <source>
        <dbReference type="PROSITE" id="PS50949"/>
    </source>
</evidence>
<dbReference type="InterPro" id="IPR050679">
    <property type="entry name" value="Bact_HTH_transcr_reg"/>
</dbReference>
<reference evidence="5 6" key="1">
    <citation type="submission" date="2024-09" db="EMBL/GenBank/DDBJ databases">
        <authorList>
            <person name="Sun Q."/>
            <person name="Mori K."/>
        </authorList>
    </citation>
    <scope>NUCLEOTIDE SEQUENCE [LARGE SCALE GENOMIC DNA]</scope>
    <source>
        <strain evidence="5 6">TBRC 3947</strain>
    </source>
</reference>
<dbReference type="PANTHER" id="PTHR44846:SF17">
    <property type="entry name" value="GNTR-FAMILY TRANSCRIPTIONAL REGULATOR"/>
    <property type="match status" value="1"/>
</dbReference>
<dbReference type="PROSITE" id="PS50949">
    <property type="entry name" value="HTH_GNTR"/>
    <property type="match status" value="1"/>
</dbReference>
<sequence length="257" mass="28787">MPHDAPEEADVEGIASLITIDRFSPVPLYFQVATSLEGLIVSGQLQPGTRLDTEVTLADQLGLSRPTMRQAIQHLVDKGLLIRKRGVGTEIVHSAVRRKVELTSLHDDLRRAHRRPRTDVLAFDVEPAPGEIAALLHLEEGEQVISVERLRYAEDEPLALMHNYIPARVAPIREEQLRERGLYDVLREFGVQLRVADQTIGARKATAIEARLLSETRGAPLLTMQRTAYDHAGRAIEHGSHVYRAARYSFEVSLMSR</sequence>
<dbReference type="InterPro" id="IPR000524">
    <property type="entry name" value="Tscrpt_reg_HTH_GntR"/>
</dbReference>
<keyword evidence="3" id="KW-0804">Transcription</keyword>
<dbReference type="SUPFAM" id="SSF46785">
    <property type="entry name" value="Winged helix' DNA-binding domain"/>
    <property type="match status" value="1"/>
</dbReference>
<dbReference type="SUPFAM" id="SSF64288">
    <property type="entry name" value="Chorismate lyase-like"/>
    <property type="match status" value="1"/>
</dbReference>
<dbReference type="SMART" id="SM00866">
    <property type="entry name" value="UTRA"/>
    <property type="match status" value="1"/>
</dbReference>
<keyword evidence="6" id="KW-1185">Reference proteome</keyword>
<name>A0ABV6MC19_9ACTN</name>
<comment type="caution">
    <text evidence="5">The sequence shown here is derived from an EMBL/GenBank/DDBJ whole genome shotgun (WGS) entry which is preliminary data.</text>
</comment>